<evidence type="ECO:0000313" key="11">
    <source>
        <dbReference type="EMBL" id="MBW6394631.1"/>
    </source>
</evidence>
<evidence type="ECO:0000256" key="5">
    <source>
        <dbReference type="ARBA" id="ARBA00023004"/>
    </source>
</evidence>
<dbReference type="Pfam" id="PF01930">
    <property type="entry name" value="Cas_Cas4"/>
    <property type="match status" value="1"/>
</dbReference>
<evidence type="ECO:0000313" key="12">
    <source>
        <dbReference type="Proteomes" id="UP000724268"/>
    </source>
</evidence>
<dbReference type="EMBL" id="JAHXRS010000008">
    <property type="protein sequence ID" value="MBW6394631.1"/>
    <property type="molecule type" value="Genomic_DNA"/>
</dbReference>
<feature type="domain" description="DUF83" evidence="10">
    <location>
        <begin position="11"/>
        <end position="167"/>
    </location>
</feature>
<reference evidence="11 12" key="1">
    <citation type="submission" date="2021-07" db="EMBL/GenBank/DDBJ databases">
        <title>Thermus aquaticus gen. n. and sp. n., a nonsporulating extreme thermophile.</title>
        <authorList>
            <person name="Hu C.-J."/>
            <person name="Li W.-J."/>
            <person name="Xian W.-D."/>
        </authorList>
    </citation>
    <scope>NUCLEOTIDE SEQUENCE [LARGE SCALE GENOMIC DNA]</scope>
    <source>
        <strain evidence="11 12">SYSU G05001</strain>
    </source>
</reference>
<evidence type="ECO:0000256" key="1">
    <source>
        <dbReference type="ARBA" id="ARBA00022722"/>
    </source>
</evidence>
<evidence type="ECO:0000256" key="7">
    <source>
        <dbReference type="ARBA" id="ARBA00023118"/>
    </source>
</evidence>
<dbReference type="PANTHER" id="PTHR37168:SF2">
    <property type="entry name" value="CRISPR-ASSOCIATED EXONUCLEASE CAS4"/>
    <property type="match status" value="1"/>
</dbReference>
<sequence length="176" mass="19853">MGDGPVPVTATLMGYYGVCPREAWLMGHALEPFPDHELLALGRLLQQEAYPRGGKEVSLPGMRLDLVSREGRTLVVAEVKRGSGQRRAHLLQLGYYLLRLRELNLEAVGELRYPEERRVERVALTEELERQVREAEEGLVQLLREPKPPPARWIPACAGCAYREFCFAGEEEAEDA</sequence>
<keyword evidence="2 9" id="KW-0479">Metal-binding</keyword>
<keyword evidence="7 9" id="KW-0051">Antiviral defense</keyword>
<comment type="similarity">
    <text evidence="9">Belongs to the CRISPR-associated exonuclease Cas4 family.</text>
</comment>
<organism evidence="11 12">
    <name type="scientific">Thermus brevis</name>
    <dbReference type="NCBI Taxonomy" id="2862456"/>
    <lineage>
        <taxon>Bacteria</taxon>
        <taxon>Thermotogati</taxon>
        <taxon>Deinococcota</taxon>
        <taxon>Deinococci</taxon>
        <taxon>Thermales</taxon>
        <taxon>Thermaceae</taxon>
        <taxon>Thermus</taxon>
    </lineage>
</organism>
<dbReference type="InterPro" id="IPR022765">
    <property type="entry name" value="Dna2/Cas4_DUF83"/>
</dbReference>
<evidence type="ECO:0000256" key="2">
    <source>
        <dbReference type="ARBA" id="ARBA00022723"/>
    </source>
</evidence>
<evidence type="ECO:0000256" key="8">
    <source>
        <dbReference type="ARBA" id="ARBA00023211"/>
    </source>
</evidence>
<name>A0ABS6ZX48_9DEIN</name>
<keyword evidence="12" id="KW-1185">Reference proteome</keyword>
<keyword evidence="5 9" id="KW-0408">Iron</keyword>
<proteinExistence type="inferred from homology"/>
<keyword evidence="3 9" id="KW-0378">Hydrolase</keyword>
<comment type="cofactor">
    <cofactor evidence="9">
        <name>iron-sulfur cluster</name>
        <dbReference type="ChEBI" id="CHEBI:30408"/>
    </cofactor>
</comment>
<comment type="function">
    <text evidence="9">CRISPR (clustered regularly interspaced short palindromic repeat) is an adaptive immune system that provides protection against mobile genetic elements (viruses, transposable elements and conjugative plasmids). CRISPR clusters contain sequences complementary to antecedent mobile elements and target invading nucleic acids. CRISPR clusters are transcribed and processed into CRISPR RNA (crRNA).</text>
</comment>
<evidence type="ECO:0000256" key="4">
    <source>
        <dbReference type="ARBA" id="ARBA00022839"/>
    </source>
</evidence>
<keyword evidence="6 9" id="KW-0411">Iron-sulfur</keyword>
<evidence type="ECO:0000259" key="10">
    <source>
        <dbReference type="Pfam" id="PF01930"/>
    </source>
</evidence>
<dbReference type="Gene3D" id="3.90.320.10">
    <property type="match status" value="1"/>
</dbReference>
<dbReference type="EC" id="3.1.12.1" evidence="9"/>
<dbReference type="Proteomes" id="UP000724268">
    <property type="component" value="Unassembled WGS sequence"/>
</dbReference>
<dbReference type="InterPro" id="IPR013343">
    <property type="entry name" value="CRISPR-assoc_prot_Cas4"/>
</dbReference>
<keyword evidence="4 9" id="KW-0269">Exonuclease</keyword>
<evidence type="ECO:0000256" key="6">
    <source>
        <dbReference type="ARBA" id="ARBA00023014"/>
    </source>
</evidence>
<dbReference type="NCBIfam" id="TIGR00372">
    <property type="entry name" value="cas4"/>
    <property type="match status" value="1"/>
</dbReference>
<evidence type="ECO:0000256" key="9">
    <source>
        <dbReference type="RuleBase" id="RU365022"/>
    </source>
</evidence>
<accession>A0ABS6ZX48</accession>
<dbReference type="InterPro" id="IPR011604">
    <property type="entry name" value="PDDEXK-like_dom_sf"/>
</dbReference>
<gene>
    <name evidence="11" type="primary">cas4</name>
    <name evidence="11" type="ORF">KZX47_05615</name>
</gene>
<dbReference type="PANTHER" id="PTHR37168">
    <property type="entry name" value="CRISPR-ASSOCIATED EXONUCLEASE CAS4"/>
    <property type="match status" value="1"/>
</dbReference>
<protein>
    <recommendedName>
        <fullName evidence="9">CRISPR-associated exonuclease Cas4</fullName>
        <ecNumber evidence="9">3.1.12.1</ecNumber>
    </recommendedName>
</protein>
<keyword evidence="1 9" id="KW-0540">Nuclease</keyword>
<keyword evidence="8 9" id="KW-0464">Manganese</keyword>
<comment type="cofactor">
    <cofactor evidence="9">
        <name>Mg(2+)</name>
        <dbReference type="ChEBI" id="CHEBI:18420"/>
    </cofactor>
    <cofactor evidence="9">
        <name>Mn(2+)</name>
        <dbReference type="ChEBI" id="CHEBI:29035"/>
    </cofactor>
    <text evidence="9">Mg(2+) or Mn(2+) required for ssDNA cleavage activity.</text>
</comment>
<comment type="caution">
    <text evidence="11">The sequence shown here is derived from an EMBL/GenBank/DDBJ whole genome shotgun (WGS) entry which is preliminary data.</text>
</comment>
<evidence type="ECO:0000256" key="3">
    <source>
        <dbReference type="ARBA" id="ARBA00022801"/>
    </source>
</evidence>